<dbReference type="EMBL" id="CP015163">
    <property type="protein sequence ID" value="AXB41465.1"/>
    <property type="molecule type" value="Genomic_DNA"/>
</dbReference>
<evidence type="ECO:0000313" key="2">
    <source>
        <dbReference type="Proteomes" id="UP000250434"/>
    </source>
</evidence>
<keyword evidence="2" id="KW-1185">Reference proteome</keyword>
<protein>
    <submittedName>
        <fullName evidence="1">Uncharacterized protein</fullName>
    </submittedName>
</protein>
<dbReference type="AlphaFoldDB" id="A0A344L091"/>
<sequence length="111" mass="11934">MLLPDDIAARTERATRAAAGAARELGGDGDRAQGHLRRVLRDIGLRVAELRPSVRAALQNAEFRQSLTLDAVNRRGRTITLRLQCGSLQNPGGEIRGVILLMDGEPPALDG</sequence>
<name>A0A344L091_9PSEU</name>
<reference evidence="1 2" key="1">
    <citation type="submission" date="2016-04" db="EMBL/GenBank/DDBJ databases">
        <title>Complete genome sequence and analysis of deep-sea sediment isolate, Amycolatopsis sp. WP1.</title>
        <authorList>
            <person name="Wang H."/>
            <person name="Chen S."/>
            <person name="Wu Q."/>
        </authorList>
    </citation>
    <scope>NUCLEOTIDE SEQUENCE [LARGE SCALE GENOMIC DNA]</scope>
    <source>
        <strain evidence="1 2">WP1</strain>
    </source>
</reference>
<dbReference type="Proteomes" id="UP000250434">
    <property type="component" value="Chromosome"/>
</dbReference>
<gene>
    <name evidence="1" type="ORF">A4R43_02105</name>
</gene>
<dbReference type="OrthoDB" id="9816309at2"/>
<proteinExistence type="predicted"/>
<dbReference type="RefSeq" id="WP_113690720.1">
    <property type="nucleotide sequence ID" value="NZ_CP015163.1"/>
</dbReference>
<evidence type="ECO:0000313" key="1">
    <source>
        <dbReference type="EMBL" id="AXB41465.1"/>
    </source>
</evidence>
<dbReference type="KEGG" id="aab:A4R43_02105"/>
<organism evidence="1 2">
    <name type="scientific">Amycolatopsis albispora</name>
    <dbReference type="NCBI Taxonomy" id="1804986"/>
    <lineage>
        <taxon>Bacteria</taxon>
        <taxon>Bacillati</taxon>
        <taxon>Actinomycetota</taxon>
        <taxon>Actinomycetes</taxon>
        <taxon>Pseudonocardiales</taxon>
        <taxon>Pseudonocardiaceae</taxon>
        <taxon>Amycolatopsis</taxon>
    </lineage>
</organism>
<accession>A0A344L091</accession>